<name>A0A381WQ62_9ZZZZ</name>
<organism evidence="3">
    <name type="scientific">marine metagenome</name>
    <dbReference type="NCBI Taxonomy" id="408172"/>
    <lineage>
        <taxon>unclassified sequences</taxon>
        <taxon>metagenomes</taxon>
        <taxon>ecological metagenomes</taxon>
    </lineage>
</organism>
<sequence length="144" mass="15354">MATLPLPDPGPAFEDFVGERHLAVLTLVRPNGHPHTTPVGFTWDQSTGSARIITWSGSVKARLLEAGHLRGSICQVDGGRWLTIEGIARVTGDPDACTDAIAAYAARYRPPKDRGDDRRVVVIEATRILANAHLGTAGPPGARD</sequence>
<reference evidence="3" key="1">
    <citation type="submission" date="2018-05" db="EMBL/GenBank/DDBJ databases">
        <authorList>
            <person name="Lanie J.A."/>
            <person name="Ng W.-L."/>
            <person name="Kazmierczak K.M."/>
            <person name="Andrzejewski T.M."/>
            <person name="Davidsen T.M."/>
            <person name="Wayne K.J."/>
            <person name="Tettelin H."/>
            <person name="Glass J.I."/>
            <person name="Rusch D."/>
            <person name="Podicherti R."/>
            <person name="Tsui H.-C.T."/>
            <person name="Winkler M.E."/>
        </authorList>
    </citation>
    <scope>NUCLEOTIDE SEQUENCE</scope>
</reference>
<protein>
    <recommendedName>
        <fullName evidence="2">Pyridoxamine 5'-phosphate oxidase N-terminal domain-containing protein</fullName>
    </recommendedName>
</protein>
<dbReference type="PANTHER" id="PTHR35176:SF1">
    <property type="entry name" value="F420H(2)-DEPENDENT BILIVERDIN REDUCTASE"/>
    <property type="match status" value="1"/>
</dbReference>
<gene>
    <name evidence="3" type="ORF">METZ01_LOCUS106897</name>
</gene>
<dbReference type="GO" id="GO:0016627">
    <property type="term" value="F:oxidoreductase activity, acting on the CH-CH group of donors"/>
    <property type="evidence" value="ECO:0007669"/>
    <property type="project" value="TreeGrafter"/>
</dbReference>
<dbReference type="InterPro" id="IPR011576">
    <property type="entry name" value="Pyridox_Oxase_N"/>
</dbReference>
<dbReference type="InterPro" id="IPR012349">
    <property type="entry name" value="Split_barrel_FMN-bd"/>
</dbReference>
<evidence type="ECO:0000259" key="2">
    <source>
        <dbReference type="Pfam" id="PF01243"/>
    </source>
</evidence>
<accession>A0A381WQ62</accession>
<dbReference type="InterPro" id="IPR052019">
    <property type="entry name" value="F420H2_bilvrd_red/Heme_oxyg"/>
</dbReference>
<dbReference type="PANTHER" id="PTHR35176">
    <property type="entry name" value="HEME OXYGENASE HI_0854-RELATED"/>
    <property type="match status" value="1"/>
</dbReference>
<dbReference type="SUPFAM" id="SSF50475">
    <property type="entry name" value="FMN-binding split barrel"/>
    <property type="match status" value="1"/>
</dbReference>
<dbReference type="AlphaFoldDB" id="A0A381WQ62"/>
<evidence type="ECO:0000256" key="1">
    <source>
        <dbReference type="ARBA" id="ARBA00023002"/>
    </source>
</evidence>
<feature type="domain" description="Pyridoxamine 5'-phosphate oxidase N-terminal" evidence="2">
    <location>
        <begin position="11"/>
        <end position="129"/>
    </location>
</feature>
<proteinExistence type="predicted"/>
<dbReference type="GO" id="GO:0070967">
    <property type="term" value="F:coenzyme F420 binding"/>
    <property type="evidence" value="ECO:0007669"/>
    <property type="project" value="TreeGrafter"/>
</dbReference>
<dbReference type="Gene3D" id="2.30.110.10">
    <property type="entry name" value="Electron Transport, Fmn-binding Protein, Chain A"/>
    <property type="match status" value="1"/>
</dbReference>
<dbReference type="Pfam" id="PF01243">
    <property type="entry name" value="PNPOx_N"/>
    <property type="match status" value="1"/>
</dbReference>
<keyword evidence="1" id="KW-0560">Oxidoreductase</keyword>
<evidence type="ECO:0000313" key="3">
    <source>
        <dbReference type="EMBL" id="SVA54043.1"/>
    </source>
</evidence>
<dbReference type="GO" id="GO:0005829">
    <property type="term" value="C:cytosol"/>
    <property type="evidence" value="ECO:0007669"/>
    <property type="project" value="TreeGrafter"/>
</dbReference>
<dbReference type="EMBL" id="UINC01012366">
    <property type="protein sequence ID" value="SVA54043.1"/>
    <property type="molecule type" value="Genomic_DNA"/>
</dbReference>